<name>A0A162MG80_9BACL</name>
<feature type="transmembrane region" description="Helical" evidence="2">
    <location>
        <begin position="337"/>
        <end position="356"/>
    </location>
</feature>
<reference evidence="4 5" key="1">
    <citation type="submission" date="2016-03" db="EMBL/GenBank/DDBJ databases">
        <title>Draft genome sequence of Paenibacillus antarcticus CECT 5836.</title>
        <authorList>
            <person name="Shin S.-K."/>
            <person name="Yi H."/>
        </authorList>
    </citation>
    <scope>NUCLEOTIDE SEQUENCE [LARGE SCALE GENOMIC DNA]</scope>
    <source>
        <strain evidence="4 5">CECT 5836</strain>
    </source>
</reference>
<feature type="domain" description="VWFA" evidence="3">
    <location>
        <begin position="114"/>
        <end position="290"/>
    </location>
</feature>
<dbReference type="PROSITE" id="PS50234">
    <property type="entry name" value="VWFA"/>
    <property type="match status" value="1"/>
</dbReference>
<dbReference type="EMBL" id="LVJI01000022">
    <property type="protein sequence ID" value="OAB44083.1"/>
    <property type="molecule type" value="Genomic_DNA"/>
</dbReference>
<dbReference type="AlphaFoldDB" id="A0A162MG80"/>
<evidence type="ECO:0000313" key="5">
    <source>
        <dbReference type="Proteomes" id="UP000077355"/>
    </source>
</evidence>
<dbReference type="PANTHER" id="PTHR10579">
    <property type="entry name" value="CALCIUM-ACTIVATED CHLORIDE CHANNEL REGULATOR"/>
    <property type="match status" value="1"/>
</dbReference>
<dbReference type="SUPFAM" id="SSF53300">
    <property type="entry name" value="vWA-like"/>
    <property type="match status" value="1"/>
</dbReference>
<dbReference type="InterPro" id="IPR036465">
    <property type="entry name" value="vWFA_dom_sf"/>
</dbReference>
<accession>A0A162MG80</accession>
<dbReference type="Proteomes" id="UP000077355">
    <property type="component" value="Unassembled WGS sequence"/>
</dbReference>
<gene>
    <name evidence="4" type="ORF">PBAT_15825</name>
</gene>
<dbReference type="CDD" id="cd00198">
    <property type="entry name" value="vWFA"/>
    <property type="match status" value="1"/>
</dbReference>
<sequence>MQRKINLLMLLFSVIGGAIGCVIGEVILNRLYGDWPTIVVVGLYCGVVALSIAIMCLIAEMIDPRLNGPSWRQRYVGTSWKLVVPASLVMLFMVGLLLELLYGLNLGSVKPVKDIVLVIDNSGSMRETDPKNERYQAAKSLIEQMDKDKRVAVIEFSDGAQLVQPFITVKDSDIKSQVYMTIDNLKATDGGTEITRALEESIQHINDQQLGDRGTMVILLSDGFSDVDLNTVLAEYEQRDIVINTVGMSAVNSDGSRLLNDIANRTNGQFIDVDNVDNLSLAFQQIYDRIGNRSLLTERTGPMHDSTYYSLFRIIAIMAIGAAIGLSLGLVFDNRHLARSFGIGGSVAGLISGLVLEFGLSGHSMSDSMIRLLACLILAGIIALFTLIVPIKENGRIQEGRHRPGHAGVITDGYERKKGSSKGF</sequence>
<evidence type="ECO:0000256" key="2">
    <source>
        <dbReference type="SAM" id="Phobius"/>
    </source>
</evidence>
<keyword evidence="2" id="KW-0812">Transmembrane</keyword>
<dbReference type="Pfam" id="PF00092">
    <property type="entry name" value="VWA"/>
    <property type="match status" value="1"/>
</dbReference>
<feature type="region of interest" description="Disordered" evidence="1">
    <location>
        <begin position="399"/>
        <end position="424"/>
    </location>
</feature>
<evidence type="ECO:0000313" key="4">
    <source>
        <dbReference type="EMBL" id="OAB44083.1"/>
    </source>
</evidence>
<feature type="transmembrane region" description="Helical" evidence="2">
    <location>
        <begin position="368"/>
        <end position="391"/>
    </location>
</feature>
<dbReference type="InterPro" id="IPR051266">
    <property type="entry name" value="CLCR"/>
</dbReference>
<dbReference type="SMART" id="SM00327">
    <property type="entry name" value="VWA"/>
    <property type="match status" value="1"/>
</dbReference>
<organism evidence="4 5">
    <name type="scientific">Paenibacillus antarcticus</name>
    <dbReference type="NCBI Taxonomy" id="253703"/>
    <lineage>
        <taxon>Bacteria</taxon>
        <taxon>Bacillati</taxon>
        <taxon>Bacillota</taxon>
        <taxon>Bacilli</taxon>
        <taxon>Bacillales</taxon>
        <taxon>Paenibacillaceae</taxon>
        <taxon>Paenibacillus</taxon>
    </lineage>
</organism>
<proteinExistence type="predicted"/>
<feature type="transmembrane region" description="Helical" evidence="2">
    <location>
        <begin position="38"/>
        <end position="62"/>
    </location>
</feature>
<keyword evidence="2" id="KW-1133">Transmembrane helix</keyword>
<feature type="transmembrane region" description="Helical" evidence="2">
    <location>
        <begin position="7"/>
        <end position="32"/>
    </location>
</feature>
<dbReference type="Gene3D" id="3.40.50.410">
    <property type="entry name" value="von Willebrand factor, type A domain"/>
    <property type="match status" value="1"/>
</dbReference>
<dbReference type="PROSITE" id="PS51257">
    <property type="entry name" value="PROKAR_LIPOPROTEIN"/>
    <property type="match status" value="1"/>
</dbReference>
<evidence type="ECO:0000259" key="3">
    <source>
        <dbReference type="PROSITE" id="PS50234"/>
    </source>
</evidence>
<keyword evidence="2" id="KW-0472">Membrane</keyword>
<protein>
    <recommendedName>
        <fullName evidence="3">VWFA domain-containing protein</fullName>
    </recommendedName>
</protein>
<evidence type="ECO:0000256" key="1">
    <source>
        <dbReference type="SAM" id="MobiDB-lite"/>
    </source>
</evidence>
<dbReference type="OrthoDB" id="6206554at2"/>
<feature type="transmembrane region" description="Helical" evidence="2">
    <location>
        <begin position="82"/>
        <end position="104"/>
    </location>
</feature>
<dbReference type="RefSeq" id="WP_068650916.1">
    <property type="nucleotide sequence ID" value="NZ_CP043611.1"/>
</dbReference>
<dbReference type="InterPro" id="IPR002035">
    <property type="entry name" value="VWF_A"/>
</dbReference>
<feature type="transmembrane region" description="Helical" evidence="2">
    <location>
        <begin position="308"/>
        <end position="330"/>
    </location>
</feature>
<keyword evidence="5" id="KW-1185">Reference proteome</keyword>
<dbReference type="PANTHER" id="PTHR10579:SF43">
    <property type="entry name" value="ZINC FINGER (C3HC4-TYPE RING FINGER) FAMILY PROTEIN"/>
    <property type="match status" value="1"/>
</dbReference>
<comment type="caution">
    <text evidence="4">The sequence shown here is derived from an EMBL/GenBank/DDBJ whole genome shotgun (WGS) entry which is preliminary data.</text>
</comment>